<feature type="signal peptide" evidence="2">
    <location>
        <begin position="1"/>
        <end position="21"/>
    </location>
</feature>
<accession>A0A0L0FLT4</accession>
<evidence type="ECO:0000313" key="4">
    <source>
        <dbReference type="Proteomes" id="UP000054560"/>
    </source>
</evidence>
<gene>
    <name evidence="3" type="ORF">SARC_10548</name>
</gene>
<dbReference type="Proteomes" id="UP000054560">
    <property type="component" value="Unassembled WGS sequence"/>
</dbReference>
<reference evidence="3 4" key="1">
    <citation type="submission" date="2011-02" db="EMBL/GenBank/DDBJ databases">
        <title>The Genome Sequence of Sphaeroforma arctica JP610.</title>
        <authorList>
            <consortium name="The Broad Institute Genome Sequencing Platform"/>
            <person name="Russ C."/>
            <person name="Cuomo C."/>
            <person name="Young S.K."/>
            <person name="Zeng Q."/>
            <person name="Gargeya S."/>
            <person name="Alvarado L."/>
            <person name="Berlin A."/>
            <person name="Chapman S.B."/>
            <person name="Chen Z."/>
            <person name="Freedman E."/>
            <person name="Gellesch M."/>
            <person name="Goldberg J."/>
            <person name="Griggs A."/>
            <person name="Gujja S."/>
            <person name="Heilman E."/>
            <person name="Heiman D."/>
            <person name="Howarth C."/>
            <person name="Mehta T."/>
            <person name="Neiman D."/>
            <person name="Pearson M."/>
            <person name="Roberts A."/>
            <person name="Saif S."/>
            <person name="Shea T."/>
            <person name="Shenoy N."/>
            <person name="Sisk P."/>
            <person name="Stolte C."/>
            <person name="Sykes S."/>
            <person name="White J."/>
            <person name="Yandava C."/>
            <person name="Burger G."/>
            <person name="Gray M.W."/>
            <person name="Holland P.W.H."/>
            <person name="King N."/>
            <person name="Lang F.B.F."/>
            <person name="Roger A.J."/>
            <person name="Ruiz-Trillo I."/>
            <person name="Haas B."/>
            <person name="Nusbaum C."/>
            <person name="Birren B."/>
        </authorList>
    </citation>
    <scope>NUCLEOTIDE SEQUENCE [LARGE SCALE GENOMIC DNA]</scope>
    <source>
        <strain evidence="3 4">JP610</strain>
    </source>
</reference>
<name>A0A0L0FLT4_9EUKA</name>
<keyword evidence="4" id="KW-1185">Reference proteome</keyword>
<feature type="region of interest" description="Disordered" evidence="1">
    <location>
        <begin position="154"/>
        <end position="182"/>
    </location>
</feature>
<evidence type="ECO:0000256" key="2">
    <source>
        <dbReference type="SAM" id="SignalP"/>
    </source>
</evidence>
<evidence type="ECO:0000313" key="3">
    <source>
        <dbReference type="EMBL" id="KNC76978.1"/>
    </source>
</evidence>
<dbReference type="EMBL" id="KQ242888">
    <property type="protein sequence ID" value="KNC76978.1"/>
    <property type="molecule type" value="Genomic_DNA"/>
</dbReference>
<feature type="chain" id="PRO_5005538742" description="WAP domain-containing protein" evidence="2">
    <location>
        <begin position="22"/>
        <end position="287"/>
    </location>
</feature>
<sequence length="287" mass="30540">MRSSNLITIFALVATAMATLSRPDRSVARCSDWSGTCAPGSTYNRVSDALKCETDKDSDAACLIKCCVEIEKIPSIKAQATTPPKAQVATPPKVQADPLPRKARSVARCSDWSGTCAPGSTYNTASDALKCQTDKDSDAACLIKCCVEIETTPPPKAQATTPPKAQATTPPKAQNATPPRSRRSVAKCSKWTGQCAPGNTFNTASNVVECETSEDSDVSCLIKCCLKVEANTSNSVISCKEKNELDAGYKCSANEQLIDDRSCCRWAGECDTLLQCKQGTCCDPKEG</sequence>
<evidence type="ECO:0000256" key="1">
    <source>
        <dbReference type="SAM" id="MobiDB-lite"/>
    </source>
</evidence>
<organism evidence="3 4">
    <name type="scientific">Sphaeroforma arctica JP610</name>
    <dbReference type="NCBI Taxonomy" id="667725"/>
    <lineage>
        <taxon>Eukaryota</taxon>
        <taxon>Ichthyosporea</taxon>
        <taxon>Ichthyophonida</taxon>
        <taxon>Sphaeroforma</taxon>
    </lineage>
</organism>
<feature type="region of interest" description="Disordered" evidence="1">
    <location>
        <begin position="82"/>
        <end position="101"/>
    </location>
</feature>
<feature type="compositionally biased region" description="Low complexity" evidence="1">
    <location>
        <begin position="157"/>
        <end position="174"/>
    </location>
</feature>
<evidence type="ECO:0008006" key="5">
    <source>
        <dbReference type="Google" id="ProtNLM"/>
    </source>
</evidence>
<protein>
    <recommendedName>
        <fullName evidence="5">WAP domain-containing protein</fullName>
    </recommendedName>
</protein>
<dbReference type="RefSeq" id="XP_014150880.1">
    <property type="nucleotide sequence ID" value="XM_014295405.1"/>
</dbReference>
<keyword evidence="2" id="KW-0732">Signal</keyword>
<dbReference type="GeneID" id="25911052"/>
<proteinExistence type="predicted"/>
<dbReference type="AlphaFoldDB" id="A0A0L0FLT4"/>